<sequence>MQQHFWKKWHLDYLTQLQNRPKWRTALPNLREGMLVILREDNVPSFKWTMARIIKVIPGKDNKVRVVQVKTGTGVYLRSVTKIAVLPIDDSM</sequence>
<dbReference type="PANTHER" id="PTHR47331">
    <property type="entry name" value="PHD-TYPE DOMAIN-CONTAINING PROTEIN"/>
    <property type="match status" value="1"/>
</dbReference>
<evidence type="ECO:0000313" key="1">
    <source>
        <dbReference type="EMBL" id="ENN77044.1"/>
    </source>
</evidence>
<gene>
    <name evidence="1" type="ORF">YQE_06450</name>
</gene>
<dbReference type="OrthoDB" id="7788547at2759"/>
<feature type="non-terminal residue" evidence="1">
    <location>
        <position position="1"/>
    </location>
</feature>
<dbReference type="AlphaFoldDB" id="N6T9W6"/>
<proteinExistence type="predicted"/>
<dbReference type="PANTHER" id="PTHR47331:SF6">
    <property type="entry name" value="DOUBLECORTIN DOMAIN-CONTAINING PROTEIN"/>
    <property type="match status" value="1"/>
</dbReference>
<organism evidence="1">
    <name type="scientific">Dendroctonus ponderosae</name>
    <name type="common">Mountain pine beetle</name>
    <dbReference type="NCBI Taxonomy" id="77166"/>
    <lineage>
        <taxon>Eukaryota</taxon>
        <taxon>Metazoa</taxon>
        <taxon>Ecdysozoa</taxon>
        <taxon>Arthropoda</taxon>
        <taxon>Hexapoda</taxon>
        <taxon>Insecta</taxon>
        <taxon>Pterygota</taxon>
        <taxon>Neoptera</taxon>
        <taxon>Endopterygota</taxon>
        <taxon>Coleoptera</taxon>
        <taxon>Polyphaga</taxon>
        <taxon>Cucujiformia</taxon>
        <taxon>Curculionidae</taxon>
        <taxon>Scolytinae</taxon>
        <taxon>Dendroctonus</taxon>
    </lineage>
</organism>
<reference evidence="1" key="1">
    <citation type="journal article" date="2013" name="Genome Biol.">
        <title>Draft genome of the mountain pine beetle, Dendroctonus ponderosae Hopkins, a major forest pest.</title>
        <authorList>
            <person name="Keeling C.I."/>
            <person name="Yuen M.M."/>
            <person name="Liao N.Y."/>
            <person name="Docking T.R."/>
            <person name="Chan S.K."/>
            <person name="Taylor G.A."/>
            <person name="Palmquist D.L."/>
            <person name="Jackman S.D."/>
            <person name="Nguyen A."/>
            <person name="Li M."/>
            <person name="Henderson H."/>
            <person name="Janes J.K."/>
            <person name="Zhao Y."/>
            <person name="Pandoh P."/>
            <person name="Moore R."/>
            <person name="Sperling F.A."/>
            <person name="Huber D.P."/>
            <person name="Birol I."/>
            <person name="Jones S.J."/>
            <person name="Bohlmann J."/>
        </authorList>
    </citation>
    <scope>NUCLEOTIDE SEQUENCE</scope>
</reference>
<dbReference type="OMA" id="QHWILAR"/>
<dbReference type="Pfam" id="PF18701">
    <property type="entry name" value="DUF5641"/>
    <property type="match status" value="1"/>
</dbReference>
<dbReference type="HOGENOM" id="CLU_000526_4_1_1"/>
<dbReference type="InterPro" id="IPR040676">
    <property type="entry name" value="DUF5641"/>
</dbReference>
<dbReference type="EMBL" id="KB740955">
    <property type="protein sequence ID" value="ENN77044.1"/>
    <property type="molecule type" value="Genomic_DNA"/>
</dbReference>
<accession>N6T9W6</accession>
<name>N6T9W6_DENPD</name>
<protein>
    <submittedName>
        <fullName evidence="1">Uncharacterized protein</fullName>
    </submittedName>
</protein>